<sequence>MITTQKDNYADLECHHLLLQNHITDLQKSMCHWQLWEAEYEGFKEEILATTSFTQEGLRLIGDQYDGQLLNQKEIDDILGQCIPRSVPQIINLLDRRLDYVERNVRALKAQLDVAKSKLSTVSIDNYSNSDNEDGALLTEITEEIDEDGEIISSHISTQSSLNPHVLHTLQRAGITDVPKDSIPDGQTITPATKNFINTLPDESVKKSVTFTGDTKSGPSAEKSATARRVEEIMRISRQQENLLLNQPVIPTSESIEDSKLRREMLNYGMSEVGAVVAELHLENGSDLSDEDPNDSDEEEISDSDEDSFGRSTSRAVSDELRQEMVMLEQRLGLKVMANIGKKASDYDVVSEGIGRIAINADSEIKTREEKIDSICEDYATTSILVERLSELEMKSEDLRDAQNCEIVKEIPHNHHNNRIRQQNISNIESSKQPKRITSDSVRTVPEGPPGRPLAATIIERFSPTKASVTEPGEIDQNLLHQEIATEYFKMRNKMIQRQGGFLKEDENERVEFTEEEGGPKKLSRFKAARIARS</sequence>
<dbReference type="GO" id="GO:0019212">
    <property type="term" value="F:phosphatase inhibitor activity"/>
    <property type="evidence" value="ECO:0007669"/>
    <property type="project" value="TreeGrafter"/>
</dbReference>
<protein>
    <recommendedName>
        <fullName evidence="3">DUF3835 domain-containing protein</fullName>
    </recommendedName>
</protein>
<organism evidence="4 5">
    <name type="scientific">Blumeria hordei</name>
    <name type="common">Barley powdery mildew</name>
    <name type="synonym">Blumeria graminis f. sp. hordei</name>
    <dbReference type="NCBI Taxonomy" id="2867405"/>
    <lineage>
        <taxon>Eukaryota</taxon>
        <taxon>Fungi</taxon>
        <taxon>Dikarya</taxon>
        <taxon>Ascomycota</taxon>
        <taxon>Pezizomycotina</taxon>
        <taxon>Leotiomycetes</taxon>
        <taxon>Erysiphales</taxon>
        <taxon>Erysiphaceae</taxon>
        <taxon>Blumeria</taxon>
    </lineage>
</organism>
<feature type="domain" description="DUF3835" evidence="3">
    <location>
        <begin position="454"/>
        <end position="531"/>
    </location>
</feature>
<feature type="region of interest" description="Disordered" evidence="2">
    <location>
        <begin position="285"/>
        <end position="316"/>
    </location>
</feature>
<evidence type="ECO:0000256" key="2">
    <source>
        <dbReference type="SAM" id="MobiDB-lite"/>
    </source>
</evidence>
<feature type="region of interest" description="Disordered" evidence="2">
    <location>
        <begin position="209"/>
        <end position="228"/>
    </location>
</feature>
<dbReference type="GO" id="GO:0003682">
    <property type="term" value="F:chromatin binding"/>
    <property type="evidence" value="ECO:0007669"/>
    <property type="project" value="TreeGrafter"/>
</dbReference>
<keyword evidence="1" id="KW-0175">Coiled coil</keyword>
<dbReference type="InterPro" id="IPR052255">
    <property type="entry name" value="RNA_pol_II_subunit5-mediator"/>
</dbReference>
<dbReference type="InterPro" id="IPR024325">
    <property type="entry name" value="DUF3835"/>
</dbReference>
<dbReference type="Proteomes" id="UP000275772">
    <property type="component" value="Unassembled WGS sequence"/>
</dbReference>
<dbReference type="PANTHER" id="PTHR15111:SF0">
    <property type="entry name" value="UNCONVENTIONAL PREFOLDIN RPB5 INTERACTOR 1"/>
    <property type="match status" value="1"/>
</dbReference>
<feature type="compositionally biased region" description="Polar residues" evidence="2">
    <location>
        <begin position="209"/>
        <end position="218"/>
    </location>
</feature>
<name>A0A383UM25_BLUHO</name>
<feature type="coiled-coil region" evidence="1">
    <location>
        <begin position="91"/>
        <end position="118"/>
    </location>
</feature>
<dbReference type="Pfam" id="PF12927">
    <property type="entry name" value="DUF3835"/>
    <property type="match status" value="1"/>
</dbReference>
<gene>
    <name evidence="4" type="ORF">BLGHR1_12148</name>
</gene>
<dbReference type="GO" id="GO:0003714">
    <property type="term" value="F:transcription corepressor activity"/>
    <property type="evidence" value="ECO:0007669"/>
    <property type="project" value="TreeGrafter"/>
</dbReference>
<proteinExistence type="predicted"/>
<dbReference type="EMBL" id="UNSH01000036">
    <property type="protein sequence ID" value="SZF01384.1"/>
    <property type="molecule type" value="Genomic_DNA"/>
</dbReference>
<evidence type="ECO:0000259" key="3">
    <source>
        <dbReference type="Pfam" id="PF12927"/>
    </source>
</evidence>
<accession>A0A383UM25</accession>
<evidence type="ECO:0000313" key="4">
    <source>
        <dbReference type="EMBL" id="SZF01384.1"/>
    </source>
</evidence>
<dbReference type="InterPro" id="IPR039553">
    <property type="entry name" value="Prefoldin-like"/>
</dbReference>
<dbReference type="AlphaFoldDB" id="A0A383UM25"/>
<feature type="region of interest" description="Disordered" evidence="2">
    <location>
        <begin position="421"/>
        <end position="452"/>
    </location>
</feature>
<reference evidence="4 5" key="1">
    <citation type="submission" date="2017-11" db="EMBL/GenBank/DDBJ databases">
        <authorList>
            <person name="Kracher B."/>
        </authorList>
    </citation>
    <scope>NUCLEOTIDE SEQUENCE [LARGE SCALE GENOMIC DNA]</scope>
    <source>
        <strain evidence="4 5">RACE1</strain>
    </source>
</reference>
<dbReference type="Pfam" id="PF13758">
    <property type="entry name" value="Prefoldin_3"/>
    <property type="match status" value="1"/>
</dbReference>
<evidence type="ECO:0000256" key="1">
    <source>
        <dbReference type="SAM" id="Coils"/>
    </source>
</evidence>
<dbReference type="PANTHER" id="PTHR15111">
    <property type="entry name" value="RNA POLYMERASE II SUBUNIT 5-MEDIATING PROTEIN NNX3"/>
    <property type="match status" value="1"/>
</dbReference>
<feature type="compositionally biased region" description="Acidic residues" evidence="2">
    <location>
        <begin position="288"/>
        <end position="307"/>
    </location>
</feature>
<dbReference type="GO" id="GO:0000122">
    <property type="term" value="P:negative regulation of transcription by RNA polymerase II"/>
    <property type="evidence" value="ECO:0007669"/>
    <property type="project" value="TreeGrafter"/>
</dbReference>
<evidence type="ECO:0000313" key="5">
    <source>
        <dbReference type="Proteomes" id="UP000275772"/>
    </source>
</evidence>
<dbReference type="VEuPathDB" id="FungiDB:BLGHR1_12148"/>